<dbReference type="RefSeq" id="WP_102163790.1">
    <property type="nucleotide sequence ID" value="NZ_JAWGPN010000025.1"/>
</dbReference>
<accession>A0A2N6SUE1</accession>
<evidence type="ECO:0000313" key="1">
    <source>
        <dbReference type="EMBL" id="PMC60697.1"/>
    </source>
</evidence>
<evidence type="ECO:0000313" key="2">
    <source>
        <dbReference type="Proteomes" id="UP000235723"/>
    </source>
</evidence>
<evidence type="ECO:0008006" key="3">
    <source>
        <dbReference type="Google" id="ProtNLM"/>
    </source>
</evidence>
<protein>
    <recommendedName>
        <fullName evidence="3">Phage gp6-like head-tail connector protein</fullName>
    </recommendedName>
</protein>
<name>A0A2N6SUE1_FINMA</name>
<gene>
    <name evidence="1" type="ORF">CJ208_02180</name>
</gene>
<proteinExistence type="predicted"/>
<sequence length="121" mass="13826">MGAITEDNLKELLDRVQTRIKPYNVVATEDNLKELITTIADRICLRVGDSVLSDLLYSIAVDATVKMVRRINYEGINSESVDTISTSFVSDVLSEYDDEFRSYIYMNSKDDSKGKRMIRFL</sequence>
<comment type="caution">
    <text evidence="1">The sequence shown here is derived from an EMBL/GenBank/DDBJ whole genome shotgun (WGS) entry which is preliminary data.</text>
</comment>
<dbReference type="EMBL" id="PNHD01000002">
    <property type="protein sequence ID" value="PMC60697.1"/>
    <property type="molecule type" value="Genomic_DNA"/>
</dbReference>
<organism evidence="1 2">
    <name type="scientific">Finegoldia magna</name>
    <name type="common">Peptostreptococcus magnus</name>
    <dbReference type="NCBI Taxonomy" id="1260"/>
    <lineage>
        <taxon>Bacteria</taxon>
        <taxon>Bacillati</taxon>
        <taxon>Bacillota</taxon>
        <taxon>Tissierellia</taxon>
        <taxon>Tissierellales</taxon>
        <taxon>Peptoniphilaceae</taxon>
        <taxon>Finegoldia</taxon>
    </lineage>
</organism>
<dbReference type="AlphaFoldDB" id="A0A2N6SUE1"/>
<reference evidence="1 2" key="1">
    <citation type="submission" date="2017-09" db="EMBL/GenBank/DDBJ databases">
        <title>Bacterial strain isolated from the female urinary microbiota.</title>
        <authorList>
            <person name="Thomas-White K."/>
            <person name="Kumar N."/>
            <person name="Forster S."/>
            <person name="Putonti C."/>
            <person name="Lawley T."/>
            <person name="Wolfe A.J."/>
        </authorList>
    </citation>
    <scope>NUCLEOTIDE SEQUENCE [LARGE SCALE GENOMIC DNA]</scope>
    <source>
        <strain evidence="1 2">UMB0115</strain>
    </source>
</reference>
<dbReference type="Proteomes" id="UP000235723">
    <property type="component" value="Unassembled WGS sequence"/>
</dbReference>